<comment type="caution">
    <text evidence="2">The sequence shown here is derived from an EMBL/GenBank/DDBJ whole genome shotgun (WGS) entry which is preliminary data.</text>
</comment>
<keyword evidence="3" id="KW-1185">Reference proteome</keyword>
<name>A0A286UHV5_9AGAM</name>
<protein>
    <submittedName>
        <fullName evidence="2">Uncharacterized protein</fullName>
    </submittedName>
</protein>
<gene>
    <name evidence="2" type="ORF">PNOK_0603700</name>
</gene>
<dbReference type="AlphaFoldDB" id="A0A286UHV5"/>
<feature type="region of interest" description="Disordered" evidence="1">
    <location>
        <begin position="27"/>
        <end position="68"/>
    </location>
</feature>
<accession>A0A286UHV5</accession>
<evidence type="ECO:0000256" key="1">
    <source>
        <dbReference type="SAM" id="MobiDB-lite"/>
    </source>
</evidence>
<proteinExistence type="predicted"/>
<sequence>MQIQSCSAPSLIGGEMIRTHWLGRKGNSRQFASTNEEARLRGRRRSSEAGYDVHPNSRTRGGSTEHECPREFHGFKETSRRYCLFLA</sequence>
<dbReference type="Proteomes" id="UP000217199">
    <property type="component" value="Unassembled WGS sequence"/>
</dbReference>
<evidence type="ECO:0000313" key="2">
    <source>
        <dbReference type="EMBL" id="PAV19193.1"/>
    </source>
</evidence>
<organism evidence="2 3">
    <name type="scientific">Pyrrhoderma noxium</name>
    <dbReference type="NCBI Taxonomy" id="2282107"/>
    <lineage>
        <taxon>Eukaryota</taxon>
        <taxon>Fungi</taxon>
        <taxon>Dikarya</taxon>
        <taxon>Basidiomycota</taxon>
        <taxon>Agaricomycotina</taxon>
        <taxon>Agaricomycetes</taxon>
        <taxon>Hymenochaetales</taxon>
        <taxon>Hymenochaetaceae</taxon>
        <taxon>Pyrrhoderma</taxon>
    </lineage>
</organism>
<evidence type="ECO:0000313" key="3">
    <source>
        <dbReference type="Proteomes" id="UP000217199"/>
    </source>
</evidence>
<dbReference type="EMBL" id="NBII01000005">
    <property type="protein sequence ID" value="PAV19193.1"/>
    <property type="molecule type" value="Genomic_DNA"/>
</dbReference>
<dbReference type="InParanoid" id="A0A286UHV5"/>
<reference evidence="2 3" key="1">
    <citation type="journal article" date="2017" name="Mol. Ecol.">
        <title>Comparative and population genomic landscape of Phellinus noxius: A hypervariable fungus causing root rot in trees.</title>
        <authorList>
            <person name="Chung C.L."/>
            <person name="Lee T.J."/>
            <person name="Akiba M."/>
            <person name="Lee H.H."/>
            <person name="Kuo T.H."/>
            <person name="Liu D."/>
            <person name="Ke H.M."/>
            <person name="Yokoi T."/>
            <person name="Roa M.B."/>
            <person name="Lu M.J."/>
            <person name="Chang Y.Y."/>
            <person name="Ann P.J."/>
            <person name="Tsai J.N."/>
            <person name="Chen C.Y."/>
            <person name="Tzean S.S."/>
            <person name="Ota Y."/>
            <person name="Hattori T."/>
            <person name="Sahashi N."/>
            <person name="Liou R.F."/>
            <person name="Kikuchi T."/>
            <person name="Tsai I.J."/>
        </authorList>
    </citation>
    <scope>NUCLEOTIDE SEQUENCE [LARGE SCALE GENOMIC DNA]</scope>
    <source>
        <strain evidence="2 3">FFPRI411160</strain>
    </source>
</reference>